<organism evidence="2 3">
    <name type="scientific">Ignicoccus islandicus DSM 13165</name>
    <dbReference type="NCBI Taxonomy" id="940295"/>
    <lineage>
        <taxon>Archaea</taxon>
        <taxon>Thermoproteota</taxon>
        <taxon>Thermoprotei</taxon>
        <taxon>Desulfurococcales</taxon>
        <taxon>Desulfurococcaceae</taxon>
        <taxon>Ignicoccus</taxon>
    </lineage>
</organism>
<gene>
    <name evidence="2" type="ORF">EYM_07165</name>
</gene>
<feature type="transmembrane region" description="Helical" evidence="1">
    <location>
        <begin position="305"/>
        <end position="328"/>
    </location>
</feature>
<keyword evidence="1" id="KW-1133">Transmembrane helix</keyword>
<evidence type="ECO:0000313" key="2">
    <source>
        <dbReference type="EMBL" id="ALU12755.1"/>
    </source>
</evidence>
<keyword evidence="1" id="KW-0812">Transmembrane</keyword>
<reference evidence="2 3" key="1">
    <citation type="submission" date="2013-11" db="EMBL/GenBank/DDBJ databases">
        <title>Comparative genomics of Ignicoccus.</title>
        <authorList>
            <person name="Podar M."/>
        </authorList>
    </citation>
    <scope>NUCLEOTIDE SEQUENCE [LARGE SCALE GENOMIC DNA]</scope>
    <source>
        <strain evidence="2 3">DSM 13165</strain>
    </source>
</reference>
<name>A0A0U3EE72_9CREN</name>
<keyword evidence="3" id="KW-1185">Reference proteome</keyword>
<evidence type="ECO:0000256" key="1">
    <source>
        <dbReference type="SAM" id="Phobius"/>
    </source>
</evidence>
<dbReference type="GeneID" id="30680806"/>
<sequence length="329" mass="36001">MKVAILILLLSVIVFPCIDVQVDVQAFRNYSLVKVSYESSCIGEYEISFETSSHVYSYSGNVVVLGSRYVAKGTGFPGFASGFSLKLVGPLKGTVEAKFNGLPIAKYAIGIGNCIVAGVSRSTFFALQGEVTVTSINLFNYCRKQVRVDVEVEGGEPLREVSWIFCSKGKGEVSYHNVCVEEKCVEWEVIGEVCSKKVKTCKLTPEAGVSCEEECIEKAPVYQCIKKECNVSYLLPTETRECIEYSGTSRGSDFEVRGNKMVAEVSLEPGKGKSLIGYLKGTPILKVNVNGEEIKLIASRNVQSLYIYPEFAFFVAVSLLLALLSLVVL</sequence>
<dbReference type="AlphaFoldDB" id="A0A0U3EE72"/>
<protein>
    <submittedName>
        <fullName evidence="2">Uncharacterized protein</fullName>
    </submittedName>
</protein>
<proteinExistence type="predicted"/>
<dbReference type="STRING" id="940295.EYM_07165"/>
<dbReference type="EMBL" id="CP006867">
    <property type="protein sequence ID" value="ALU12755.1"/>
    <property type="molecule type" value="Genomic_DNA"/>
</dbReference>
<dbReference type="RefSeq" id="WP_075050390.1">
    <property type="nucleotide sequence ID" value="NZ_CP006867.1"/>
</dbReference>
<evidence type="ECO:0000313" key="3">
    <source>
        <dbReference type="Proteomes" id="UP000060778"/>
    </source>
</evidence>
<keyword evidence="1" id="KW-0472">Membrane</keyword>
<dbReference type="Proteomes" id="UP000060778">
    <property type="component" value="Chromosome"/>
</dbReference>
<dbReference type="KEGG" id="iis:EYM_07165"/>
<accession>A0A0U3EE72</accession>